<protein>
    <submittedName>
        <fullName evidence="1">Uncharacterized protein</fullName>
    </submittedName>
</protein>
<dbReference type="EMBL" id="MU275853">
    <property type="protein sequence ID" value="KAI0051328.1"/>
    <property type="molecule type" value="Genomic_DNA"/>
</dbReference>
<name>A0ACB8S4D9_9AGAM</name>
<reference evidence="1" key="2">
    <citation type="journal article" date="2022" name="New Phytol.">
        <title>Evolutionary transition to the ectomycorrhizal habit in the genomes of a hyperdiverse lineage of mushroom-forming fungi.</title>
        <authorList>
            <person name="Looney B."/>
            <person name="Miyauchi S."/>
            <person name="Morin E."/>
            <person name="Drula E."/>
            <person name="Courty P.E."/>
            <person name="Kohler A."/>
            <person name="Kuo A."/>
            <person name="LaButti K."/>
            <person name="Pangilinan J."/>
            <person name="Lipzen A."/>
            <person name="Riley R."/>
            <person name="Andreopoulos W."/>
            <person name="He G."/>
            <person name="Johnson J."/>
            <person name="Nolan M."/>
            <person name="Tritt A."/>
            <person name="Barry K.W."/>
            <person name="Grigoriev I.V."/>
            <person name="Nagy L.G."/>
            <person name="Hibbett D."/>
            <person name="Henrissat B."/>
            <person name="Matheny P.B."/>
            <person name="Labbe J."/>
            <person name="Martin F.M."/>
        </authorList>
    </citation>
    <scope>NUCLEOTIDE SEQUENCE</scope>
    <source>
        <strain evidence="1">FP105234-sp</strain>
    </source>
</reference>
<accession>A0ACB8S4D9</accession>
<proteinExistence type="predicted"/>
<organism evidence="1 2">
    <name type="scientific">Auriscalpium vulgare</name>
    <dbReference type="NCBI Taxonomy" id="40419"/>
    <lineage>
        <taxon>Eukaryota</taxon>
        <taxon>Fungi</taxon>
        <taxon>Dikarya</taxon>
        <taxon>Basidiomycota</taxon>
        <taxon>Agaricomycotina</taxon>
        <taxon>Agaricomycetes</taxon>
        <taxon>Russulales</taxon>
        <taxon>Auriscalpiaceae</taxon>
        <taxon>Auriscalpium</taxon>
    </lineage>
</organism>
<comment type="caution">
    <text evidence="1">The sequence shown here is derived from an EMBL/GenBank/DDBJ whole genome shotgun (WGS) entry which is preliminary data.</text>
</comment>
<evidence type="ECO:0000313" key="2">
    <source>
        <dbReference type="Proteomes" id="UP000814033"/>
    </source>
</evidence>
<sequence length="521" mass="59288">MMSSHLPHAPSISSSIPPPQSLSNIIFDQALQEHLKLLDSSEIKDFATAQPEDVLSAVSDYHSAHENSRLRRCIKRICKVIKPLEQFFGAVDNGVSSLPEVAGIVWGALRFVMQGIRSLSAYFDKIGEILEEIAEDLPHYQDYAAELFSDSRRVMEGLAGVYGDILLTCTTVRRIYQNPKGTRSSISITGRGLNPWDRALDDIIDSLRQRRERLNSRVRHEDMRIAHGQRRTAQRQRENDEQERERKREEKVQRRLREEAEARERLREEAEARERDMLRQLDQRKKEFLEVLEKSAYADCHSKHEACRSVLSQHLDAGRWLLDRPVFQNWANSSSGMLWLRGKAGAGKTILASIVVKYISSQFDGAPKQRNIAYFYCQYDDSQKRSDPRIVLGTLLHQVISQLPSDDPHMPTFGPSGSPPPDYDTLLAMLSSISKNSKNIVLVVDALDEFDDNRRRKLLQALKRLSRDAKVFFTSRDLMPSQVQDDTGDLLRDVQVITADPESINKDIIKVATQSPESGPA</sequence>
<evidence type="ECO:0000313" key="1">
    <source>
        <dbReference type="EMBL" id="KAI0051328.1"/>
    </source>
</evidence>
<keyword evidence="2" id="KW-1185">Reference proteome</keyword>
<gene>
    <name evidence="1" type="ORF">FA95DRAFT_315597</name>
</gene>
<dbReference type="Proteomes" id="UP000814033">
    <property type="component" value="Unassembled WGS sequence"/>
</dbReference>
<reference evidence="1" key="1">
    <citation type="submission" date="2021-02" db="EMBL/GenBank/DDBJ databases">
        <authorList>
            <consortium name="DOE Joint Genome Institute"/>
            <person name="Ahrendt S."/>
            <person name="Looney B.P."/>
            <person name="Miyauchi S."/>
            <person name="Morin E."/>
            <person name="Drula E."/>
            <person name="Courty P.E."/>
            <person name="Chicoki N."/>
            <person name="Fauchery L."/>
            <person name="Kohler A."/>
            <person name="Kuo A."/>
            <person name="Labutti K."/>
            <person name="Pangilinan J."/>
            <person name="Lipzen A."/>
            <person name="Riley R."/>
            <person name="Andreopoulos W."/>
            <person name="He G."/>
            <person name="Johnson J."/>
            <person name="Barry K.W."/>
            <person name="Grigoriev I.V."/>
            <person name="Nagy L."/>
            <person name="Hibbett D."/>
            <person name="Henrissat B."/>
            <person name="Matheny P.B."/>
            <person name="Labbe J."/>
            <person name="Martin F."/>
        </authorList>
    </citation>
    <scope>NUCLEOTIDE SEQUENCE</scope>
    <source>
        <strain evidence="1">FP105234-sp</strain>
    </source>
</reference>